<gene>
    <name evidence="1" type="ORF">SLEP1_g5021</name>
</gene>
<dbReference type="AlphaFoldDB" id="A0AAV5I144"/>
<organism evidence="1 2">
    <name type="scientific">Rubroshorea leprosula</name>
    <dbReference type="NCBI Taxonomy" id="152421"/>
    <lineage>
        <taxon>Eukaryota</taxon>
        <taxon>Viridiplantae</taxon>
        <taxon>Streptophyta</taxon>
        <taxon>Embryophyta</taxon>
        <taxon>Tracheophyta</taxon>
        <taxon>Spermatophyta</taxon>
        <taxon>Magnoliopsida</taxon>
        <taxon>eudicotyledons</taxon>
        <taxon>Gunneridae</taxon>
        <taxon>Pentapetalae</taxon>
        <taxon>rosids</taxon>
        <taxon>malvids</taxon>
        <taxon>Malvales</taxon>
        <taxon>Dipterocarpaceae</taxon>
        <taxon>Rubroshorea</taxon>
    </lineage>
</organism>
<evidence type="ECO:0000313" key="1">
    <source>
        <dbReference type="EMBL" id="GKU91104.1"/>
    </source>
</evidence>
<dbReference type="EMBL" id="BPVZ01000005">
    <property type="protein sequence ID" value="GKU91104.1"/>
    <property type="molecule type" value="Genomic_DNA"/>
</dbReference>
<keyword evidence="2" id="KW-1185">Reference proteome</keyword>
<reference evidence="1 2" key="1">
    <citation type="journal article" date="2021" name="Commun. Biol.">
        <title>The genome of Shorea leprosula (Dipterocarpaceae) highlights the ecological relevance of drought in aseasonal tropical rainforests.</title>
        <authorList>
            <person name="Ng K.K.S."/>
            <person name="Kobayashi M.J."/>
            <person name="Fawcett J.A."/>
            <person name="Hatakeyama M."/>
            <person name="Paape T."/>
            <person name="Ng C.H."/>
            <person name="Ang C.C."/>
            <person name="Tnah L.H."/>
            <person name="Lee C.T."/>
            <person name="Nishiyama T."/>
            <person name="Sese J."/>
            <person name="O'Brien M.J."/>
            <person name="Copetti D."/>
            <person name="Mohd Noor M.I."/>
            <person name="Ong R.C."/>
            <person name="Putra M."/>
            <person name="Sireger I.Z."/>
            <person name="Indrioko S."/>
            <person name="Kosugi Y."/>
            <person name="Izuno A."/>
            <person name="Isagi Y."/>
            <person name="Lee S.L."/>
            <person name="Shimizu K.K."/>
        </authorList>
    </citation>
    <scope>NUCLEOTIDE SEQUENCE [LARGE SCALE GENOMIC DNA]</scope>
    <source>
        <strain evidence="1">214</strain>
    </source>
</reference>
<proteinExistence type="predicted"/>
<sequence length="77" mass="8868">MPSLVMQEGGAFLFSRHFNFPTDMDFLGVFLVISLATYQGQFEDMYEGGWMEYCFQDQFVAYLSIILELGKTLFVDA</sequence>
<evidence type="ECO:0000313" key="2">
    <source>
        <dbReference type="Proteomes" id="UP001054252"/>
    </source>
</evidence>
<accession>A0AAV5I144</accession>
<dbReference type="Proteomes" id="UP001054252">
    <property type="component" value="Unassembled WGS sequence"/>
</dbReference>
<name>A0AAV5I144_9ROSI</name>
<comment type="caution">
    <text evidence="1">The sequence shown here is derived from an EMBL/GenBank/DDBJ whole genome shotgun (WGS) entry which is preliminary data.</text>
</comment>
<protein>
    <submittedName>
        <fullName evidence="1">Uncharacterized protein</fullName>
    </submittedName>
</protein>